<feature type="region of interest" description="Disordered" evidence="1">
    <location>
        <begin position="87"/>
        <end position="242"/>
    </location>
</feature>
<keyword evidence="2" id="KW-0732">Signal</keyword>
<feature type="signal peptide" evidence="2">
    <location>
        <begin position="1"/>
        <end position="24"/>
    </location>
</feature>
<reference evidence="3 4" key="2">
    <citation type="journal article" date="2017" name="Front. Plant Sci.">
        <title>Gene Classification and Mining of Molecular Markers Useful in Red Clover (Trifolium pratense) Breeding.</title>
        <authorList>
            <person name="Istvanek J."/>
            <person name="Dluhosova J."/>
            <person name="Dluhos P."/>
            <person name="Patkova L."/>
            <person name="Nedelnik J."/>
            <person name="Repkova J."/>
        </authorList>
    </citation>
    <scope>NUCLEOTIDE SEQUENCE [LARGE SCALE GENOMIC DNA]</scope>
    <source>
        <strain evidence="4">cv. Tatra</strain>
        <tissue evidence="3">Young leaves</tissue>
    </source>
</reference>
<gene>
    <name evidence="3" type="ORF">L195_g032994</name>
</gene>
<evidence type="ECO:0000256" key="2">
    <source>
        <dbReference type="SAM" id="SignalP"/>
    </source>
</evidence>
<dbReference type="STRING" id="57577.A0A2K3LET6"/>
<comment type="caution">
    <text evidence="3">The sequence shown here is derived from an EMBL/GenBank/DDBJ whole genome shotgun (WGS) entry which is preliminary data.</text>
</comment>
<dbReference type="EMBL" id="ASHM01031668">
    <property type="protein sequence ID" value="PNX77034.1"/>
    <property type="molecule type" value="Genomic_DNA"/>
</dbReference>
<proteinExistence type="predicted"/>
<evidence type="ECO:0000313" key="4">
    <source>
        <dbReference type="Proteomes" id="UP000236291"/>
    </source>
</evidence>
<evidence type="ECO:0000256" key="1">
    <source>
        <dbReference type="SAM" id="MobiDB-lite"/>
    </source>
</evidence>
<feature type="compositionally biased region" description="Low complexity" evidence="1">
    <location>
        <begin position="188"/>
        <end position="200"/>
    </location>
</feature>
<feature type="compositionally biased region" description="Basic and acidic residues" evidence="1">
    <location>
        <begin position="168"/>
        <end position="187"/>
    </location>
</feature>
<name>A0A2K3LET6_TRIPR</name>
<protein>
    <submittedName>
        <fullName evidence="3">Uncharacterized protein</fullName>
    </submittedName>
</protein>
<organism evidence="3 4">
    <name type="scientific">Trifolium pratense</name>
    <name type="common">Red clover</name>
    <dbReference type="NCBI Taxonomy" id="57577"/>
    <lineage>
        <taxon>Eukaryota</taxon>
        <taxon>Viridiplantae</taxon>
        <taxon>Streptophyta</taxon>
        <taxon>Embryophyta</taxon>
        <taxon>Tracheophyta</taxon>
        <taxon>Spermatophyta</taxon>
        <taxon>Magnoliopsida</taxon>
        <taxon>eudicotyledons</taxon>
        <taxon>Gunneridae</taxon>
        <taxon>Pentapetalae</taxon>
        <taxon>rosids</taxon>
        <taxon>fabids</taxon>
        <taxon>Fabales</taxon>
        <taxon>Fabaceae</taxon>
        <taxon>Papilionoideae</taxon>
        <taxon>50 kb inversion clade</taxon>
        <taxon>NPAAA clade</taxon>
        <taxon>Hologalegina</taxon>
        <taxon>IRL clade</taxon>
        <taxon>Trifolieae</taxon>
        <taxon>Trifolium</taxon>
    </lineage>
</organism>
<accession>A0A2K3LET6</accession>
<sequence>MVSKEKLLILSFFAMVVLISHVAAARDLAKISSISKTFEIFDEKNYASDAKHRKYMCTRDDSGHSDCFIIPWLPWMPGAGGGMTPAMPAPGGGYGDPGIPSGPGEYPGKPEEPGKPGGPGAYPGEPTSPSEPRKPGGPGGYTGEPEGPSEPEKPVGPGEPEGPGGPEEPGKPEGPEKPSEPGGHEGSGEISEPGEPSGPGSNHGAPSKLSGGSFTPEMPRGGHRGPYTPGGPIQKDYYGGHT</sequence>
<evidence type="ECO:0000313" key="3">
    <source>
        <dbReference type="EMBL" id="PNX77034.1"/>
    </source>
</evidence>
<reference evidence="3 4" key="1">
    <citation type="journal article" date="2014" name="Am. J. Bot.">
        <title>Genome assembly and annotation for red clover (Trifolium pratense; Fabaceae).</title>
        <authorList>
            <person name="Istvanek J."/>
            <person name="Jaros M."/>
            <person name="Krenek A."/>
            <person name="Repkova J."/>
        </authorList>
    </citation>
    <scope>NUCLEOTIDE SEQUENCE [LARGE SCALE GENOMIC DNA]</scope>
    <source>
        <strain evidence="4">cv. Tatra</strain>
        <tissue evidence="3">Young leaves</tissue>
    </source>
</reference>
<feature type="chain" id="PRO_5014426356" evidence="2">
    <location>
        <begin position="25"/>
        <end position="242"/>
    </location>
</feature>
<dbReference type="AlphaFoldDB" id="A0A2K3LET6"/>
<dbReference type="Proteomes" id="UP000236291">
    <property type="component" value="Unassembled WGS sequence"/>
</dbReference>
<feature type="compositionally biased region" description="Low complexity" evidence="1">
    <location>
        <begin position="97"/>
        <end position="107"/>
    </location>
</feature>